<reference evidence="2" key="1">
    <citation type="submission" date="2022-05" db="EMBL/GenBank/DDBJ databases">
        <title>The Musa troglodytarum L. genome provides insights into the mechanism of non-climacteric behaviour and enrichment of carotenoids.</title>
        <authorList>
            <person name="Wang J."/>
        </authorList>
    </citation>
    <scope>NUCLEOTIDE SEQUENCE</scope>
    <source>
        <tissue evidence="2">Leaf</tissue>
    </source>
</reference>
<dbReference type="OrthoDB" id="782792at2759"/>
<gene>
    <name evidence="2" type="ORF">MUK42_22346</name>
</gene>
<evidence type="ECO:0000256" key="1">
    <source>
        <dbReference type="SAM" id="MobiDB-lite"/>
    </source>
</evidence>
<accession>A0A9E7KB17</accession>
<dbReference type="EMBL" id="CP097508">
    <property type="protein sequence ID" value="URE09410.1"/>
    <property type="molecule type" value="Genomic_DNA"/>
</dbReference>
<protein>
    <submittedName>
        <fullName evidence="2">Uncharacterized protein</fullName>
    </submittedName>
</protein>
<evidence type="ECO:0000313" key="2">
    <source>
        <dbReference type="EMBL" id="URE09410.1"/>
    </source>
</evidence>
<name>A0A9E7KB17_9LILI</name>
<keyword evidence="3" id="KW-1185">Reference proteome</keyword>
<dbReference type="AlphaFoldDB" id="A0A9E7KB17"/>
<dbReference type="Proteomes" id="UP001055439">
    <property type="component" value="Chromosome 6"/>
</dbReference>
<sequence>ISRLPLPSSSSTSPKNATFIVPPAILSPPPLLPLFCSYPISDNPNAESFLVDSPIFDRLRSHAIQSSVCLCPQRTRTLSLSSMGCSYSQLEADRETRSSLHRVQDQRRQMDGRVFKGSFVSTANLVPSECFEAGDDHNTSQQARKSTSAHAASGAPNRAPKQVQEREGKKKKAGLGPGLKDEGKGGKADEEEEFPGSPSFRFYTEGPWESNDSADAAGHGKDQGITFSLVLHSVNAMQSKMEKRSDKFHYLAWSII</sequence>
<feature type="non-terminal residue" evidence="2">
    <location>
        <position position="1"/>
    </location>
</feature>
<feature type="compositionally biased region" description="Basic and acidic residues" evidence="1">
    <location>
        <begin position="179"/>
        <end position="188"/>
    </location>
</feature>
<feature type="region of interest" description="Disordered" evidence="1">
    <location>
        <begin position="131"/>
        <end position="220"/>
    </location>
</feature>
<evidence type="ECO:0000313" key="3">
    <source>
        <dbReference type="Proteomes" id="UP001055439"/>
    </source>
</evidence>
<feature type="compositionally biased region" description="Polar residues" evidence="1">
    <location>
        <begin position="139"/>
        <end position="150"/>
    </location>
</feature>
<proteinExistence type="predicted"/>
<organism evidence="2 3">
    <name type="scientific">Musa troglodytarum</name>
    <name type="common">fe'i banana</name>
    <dbReference type="NCBI Taxonomy" id="320322"/>
    <lineage>
        <taxon>Eukaryota</taxon>
        <taxon>Viridiplantae</taxon>
        <taxon>Streptophyta</taxon>
        <taxon>Embryophyta</taxon>
        <taxon>Tracheophyta</taxon>
        <taxon>Spermatophyta</taxon>
        <taxon>Magnoliopsida</taxon>
        <taxon>Liliopsida</taxon>
        <taxon>Zingiberales</taxon>
        <taxon>Musaceae</taxon>
        <taxon>Musa</taxon>
    </lineage>
</organism>